<dbReference type="GO" id="GO:0046872">
    <property type="term" value="F:metal ion binding"/>
    <property type="evidence" value="ECO:0007669"/>
    <property type="project" value="InterPro"/>
</dbReference>
<feature type="domain" description="5'-Nucleotidase C-terminal" evidence="4">
    <location>
        <begin position="336"/>
        <end position="491"/>
    </location>
</feature>
<dbReference type="InterPro" id="IPR006179">
    <property type="entry name" value="5_nucleotidase/apyrase"/>
</dbReference>
<reference evidence="5" key="1">
    <citation type="submission" date="2016-02" db="EMBL/GenBank/DDBJ databases">
        <title>Genome sequence of Bacillus trypoxylicola KCTC 13244(T).</title>
        <authorList>
            <person name="Jeong H."/>
            <person name="Park S.-H."/>
            <person name="Choi S.-K."/>
        </authorList>
    </citation>
    <scope>NUCLEOTIDE SEQUENCE [LARGE SCALE GENOMIC DNA]</scope>
    <source>
        <strain evidence="5">KCTC 13244</strain>
    </source>
</reference>
<dbReference type="SUPFAM" id="SSF55816">
    <property type="entry name" value="5'-nucleotidase (syn. UDP-sugar hydrolase), C-terminal domain"/>
    <property type="match status" value="1"/>
</dbReference>
<dbReference type="Pfam" id="PF00149">
    <property type="entry name" value="Metallophos"/>
    <property type="match status" value="1"/>
</dbReference>
<dbReference type="STRING" id="519424.AZF04_10225"/>
<dbReference type="GO" id="GO:0009166">
    <property type="term" value="P:nucleotide catabolic process"/>
    <property type="evidence" value="ECO:0007669"/>
    <property type="project" value="InterPro"/>
</dbReference>
<dbReference type="Pfam" id="PF02872">
    <property type="entry name" value="5_nucleotid_C"/>
    <property type="match status" value="1"/>
</dbReference>
<evidence type="ECO:0000256" key="1">
    <source>
        <dbReference type="ARBA" id="ARBA00022729"/>
    </source>
</evidence>
<dbReference type="InterPro" id="IPR029052">
    <property type="entry name" value="Metallo-depent_PP-like"/>
</dbReference>
<dbReference type="GO" id="GO:0016788">
    <property type="term" value="F:hydrolase activity, acting on ester bonds"/>
    <property type="evidence" value="ECO:0007669"/>
    <property type="project" value="InterPro"/>
</dbReference>
<dbReference type="InterPro" id="IPR008334">
    <property type="entry name" value="5'-Nucleotdase_C"/>
</dbReference>
<dbReference type="InterPro" id="IPR036907">
    <property type="entry name" value="5'-Nucleotdase_C_sf"/>
</dbReference>
<dbReference type="InterPro" id="IPR006146">
    <property type="entry name" value="5'-Nucleotdase_CS"/>
</dbReference>
<keyword evidence="6" id="KW-1185">Reference proteome</keyword>
<dbReference type="Gene3D" id="3.60.21.10">
    <property type="match status" value="1"/>
</dbReference>
<proteinExistence type="inferred from homology"/>
<evidence type="ECO:0000259" key="4">
    <source>
        <dbReference type="Pfam" id="PF02872"/>
    </source>
</evidence>
<evidence type="ECO:0000259" key="3">
    <source>
        <dbReference type="Pfam" id="PF00149"/>
    </source>
</evidence>
<evidence type="ECO:0000256" key="2">
    <source>
        <dbReference type="RuleBase" id="RU362119"/>
    </source>
</evidence>
<evidence type="ECO:0000313" key="5">
    <source>
        <dbReference type="EMBL" id="KYG28265.1"/>
    </source>
</evidence>
<dbReference type="InterPro" id="IPR004843">
    <property type="entry name" value="Calcineurin-like_PHP"/>
</dbReference>
<gene>
    <name evidence="5" type="ORF">AZF04_10225</name>
</gene>
<dbReference type="PRINTS" id="PR01607">
    <property type="entry name" value="APYRASEFAMLY"/>
</dbReference>
<accession>A0A161PZQ9</accession>
<protein>
    <recommendedName>
        <fullName evidence="7">Bifunctional metallophosphatase/5'-nucleotidase</fullName>
    </recommendedName>
</protein>
<name>A0A161PZQ9_9BACI</name>
<sequence>MVDKKKIVILFTSDVHGKISPYNDQDKSYDGKGYSKVSSVIKDVRNQEEHVIVIDNGDMLQGTPLSHFVFTEKNPTEMVHPVISTCNRIGYDAAVIGNHEFNYGRETLEKAVNDSSFPWLSANVVKKGTEEPYFGTPYLIKEYSGVKVGILGLTTAKIPDWEPDRHIDQFDFLDPVVTAKKWVSFLKNDLSADVIIISYHGGIEKDPITGERLSASNGENQGNEMLAAIPEIDVLITGHQHLVYQGITDNQTAVIQSGTKGEFVGRVDLIVETDKTHFKMINKETNLLSTSKWEADEAITQSLVELEEEVNAWLDEELTTISNLDAMHINEPMHDIWLKEHPLVEWVNKAVMKRTGAEISSTAYFLPHGITFGQSMTRREVHTFYPFANTLVIMEVSGEDIRKALEFSATFLTLDQKGEVIINERWKKPRLLSYNYDMWEGIEYEIDLNKPEGERISGLSFKGEPVSSSKTYQIATSSYRASGTGGYDMFGEEKIIREFPFGIAELLIEELEKLETFIPEVNQNWKFINLSSN</sequence>
<keyword evidence="2" id="KW-0378">Hydrolase</keyword>
<dbReference type="PANTHER" id="PTHR11575">
    <property type="entry name" value="5'-NUCLEOTIDASE-RELATED"/>
    <property type="match status" value="1"/>
</dbReference>
<organism evidence="5 6">
    <name type="scientific">Alkalihalobacillus trypoxylicola</name>
    <dbReference type="NCBI Taxonomy" id="519424"/>
    <lineage>
        <taxon>Bacteria</taxon>
        <taxon>Bacillati</taxon>
        <taxon>Bacillota</taxon>
        <taxon>Bacilli</taxon>
        <taxon>Bacillales</taxon>
        <taxon>Bacillaceae</taxon>
        <taxon>Alkalihalobacillus</taxon>
    </lineage>
</organism>
<dbReference type="EMBL" id="LTAO01000034">
    <property type="protein sequence ID" value="KYG28265.1"/>
    <property type="molecule type" value="Genomic_DNA"/>
</dbReference>
<dbReference type="AlphaFoldDB" id="A0A161PZQ9"/>
<dbReference type="GO" id="GO:0000166">
    <property type="term" value="F:nucleotide binding"/>
    <property type="evidence" value="ECO:0007669"/>
    <property type="project" value="UniProtKB-KW"/>
</dbReference>
<comment type="similarity">
    <text evidence="2">Belongs to the 5'-nucleotidase family.</text>
</comment>
<dbReference type="SUPFAM" id="SSF56300">
    <property type="entry name" value="Metallo-dependent phosphatases"/>
    <property type="match status" value="1"/>
</dbReference>
<keyword evidence="1" id="KW-0732">Signal</keyword>
<evidence type="ECO:0008006" key="7">
    <source>
        <dbReference type="Google" id="ProtNLM"/>
    </source>
</evidence>
<feature type="domain" description="Calcineurin-like phosphoesterase" evidence="3">
    <location>
        <begin position="8"/>
        <end position="241"/>
    </location>
</feature>
<dbReference type="Gene3D" id="3.90.780.10">
    <property type="entry name" value="5'-Nucleotidase, C-terminal domain"/>
    <property type="match status" value="1"/>
</dbReference>
<keyword evidence="2" id="KW-0547">Nucleotide-binding</keyword>
<dbReference type="GO" id="GO:0030288">
    <property type="term" value="C:outer membrane-bounded periplasmic space"/>
    <property type="evidence" value="ECO:0007669"/>
    <property type="project" value="TreeGrafter"/>
</dbReference>
<comment type="caution">
    <text evidence="5">The sequence shown here is derived from an EMBL/GenBank/DDBJ whole genome shotgun (WGS) entry which is preliminary data.</text>
</comment>
<dbReference type="PROSITE" id="PS00786">
    <property type="entry name" value="5_NUCLEOTIDASE_2"/>
    <property type="match status" value="1"/>
</dbReference>
<dbReference type="Proteomes" id="UP000075806">
    <property type="component" value="Unassembled WGS sequence"/>
</dbReference>
<evidence type="ECO:0000313" key="6">
    <source>
        <dbReference type="Proteomes" id="UP000075806"/>
    </source>
</evidence>
<dbReference type="PANTHER" id="PTHR11575:SF6">
    <property type="entry name" value="2',3'-CYCLIC-NUCLEOTIDE 2'-PHOSPHODIESTERASE_3'-NUCLEOTIDASE"/>
    <property type="match status" value="1"/>
</dbReference>